<dbReference type="Proteomes" id="UP000663848">
    <property type="component" value="Unassembled WGS sequence"/>
</dbReference>
<evidence type="ECO:0000313" key="1">
    <source>
        <dbReference type="EMBL" id="CAF5148257.1"/>
    </source>
</evidence>
<comment type="caution">
    <text evidence="1">The sequence shown here is derived from an EMBL/GenBank/DDBJ whole genome shotgun (WGS) entry which is preliminary data.</text>
</comment>
<organism evidence="1 2">
    <name type="scientific">Rotaria socialis</name>
    <dbReference type="NCBI Taxonomy" id="392032"/>
    <lineage>
        <taxon>Eukaryota</taxon>
        <taxon>Metazoa</taxon>
        <taxon>Spiralia</taxon>
        <taxon>Gnathifera</taxon>
        <taxon>Rotifera</taxon>
        <taxon>Eurotatoria</taxon>
        <taxon>Bdelloidea</taxon>
        <taxon>Philodinida</taxon>
        <taxon>Philodinidae</taxon>
        <taxon>Rotaria</taxon>
    </lineage>
</organism>
<protein>
    <submittedName>
        <fullName evidence="1">Uncharacterized protein</fullName>
    </submittedName>
</protein>
<name>A0A822G877_9BILA</name>
<dbReference type="EMBL" id="CAJOBR010097124">
    <property type="protein sequence ID" value="CAF5148257.1"/>
    <property type="molecule type" value="Genomic_DNA"/>
</dbReference>
<sequence>HDPPRRIIHEVLLGISKEDGTAVPNYSSSQRTIQRKRKKRNAIAKTEIVL</sequence>
<dbReference type="AlphaFoldDB" id="A0A822G877"/>
<accession>A0A822G877</accession>
<proteinExistence type="predicted"/>
<reference evidence="1" key="1">
    <citation type="submission" date="2021-02" db="EMBL/GenBank/DDBJ databases">
        <authorList>
            <person name="Nowell W R."/>
        </authorList>
    </citation>
    <scope>NUCLEOTIDE SEQUENCE</scope>
</reference>
<gene>
    <name evidence="1" type="ORF">QYT958_LOCUS48308</name>
</gene>
<evidence type="ECO:0000313" key="2">
    <source>
        <dbReference type="Proteomes" id="UP000663848"/>
    </source>
</evidence>
<feature type="non-terminal residue" evidence="1">
    <location>
        <position position="1"/>
    </location>
</feature>